<name>A0ABD0MSY7_CIRMR</name>
<evidence type="ECO:0000313" key="2">
    <source>
        <dbReference type="EMBL" id="KAL0152695.1"/>
    </source>
</evidence>
<sequence length="265" mass="30091">MSRRHLSATPQGYEWRRRTPWGLTRRNIPDGNPQITLAFNQRSRGAFTTRQTGLGRRRVQPHREREAGPKRSHGYAFTMNGRAIYEHCLSVFTAQARKTAIMTIIRSQEATASRSTRRWFSQGRNRGTNVHSRVVFADRKMTGSRTCSWLHSKKRLQQRMIFVVEQSYRLGMQIPLTNFHWPLLFSSEVIGLPSETPNTSLDVTSNVTDTRGVAPTSELLSCPVMAIEAVIELSDRPVTAMEAVSKLCPSCHNDGGRHTIVHSIY</sequence>
<feature type="region of interest" description="Disordered" evidence="1">
    <location>
        <begin position="50"/>
        <end position="73"/>
    </location>
</feature>
<evidence type="ECO:0000256" key="1">
    <source>
        <dbReference type="SAM" id="MobiDB-lite"/>
    </source>
</evidence>
<protein>
    <submittedName>
        <fullName evidence="2">Uncharacterized protein</fullName>
    </submittedName>
</protein>
<accession>A0ABD0MSY7</accession>
<comment type="caution">
    <text evidence="2">The sequence shown here is derived from an EMBL/GenBank/DDBJ whole genome shotgun (WGS) entry which is preliminary data.</text>
</comment>
<proteinExistence type="predicted"/>
<dbReference type="Proteomes" id="UP001529510">
    <property type="component" value="Unassembled WGS sequence"/>
</dbReference>
<dbReference type="EMBL" id="JAMKFB020000189">
    <property type="protein sequence ID" value="KAL0152695.1"/>
    <property type="molecule type" value="Genomic_DNA"/>
</dbReference>
<dbReference type="AlphaFoldDB" id="A0ABD0MSY7"/>
<reference evidence="2 3" key="1">
    <citation type="submission" date="2024-05" db="EMBL/GenBank/DDBJ databases">
        <title>Genome sequencing and assembly of Indian major carp, Cirrhinus mrigala (Hamilton, 1822).</title>
        <authorList>
            <person name="Mohindra V."/>
            <person name="Chowdhury L.M."/>
            <person name="Lal K."/>
            <person name="Jena J.K."/>
        </authorList>
    </citation>
    <scope>NUCLEOTIDE SEQUENCE [LARGE SCALE GENOMIC DNA]</scope>
    <source>
        <strain evidence="2">CM1030</strain>
        <tissue evidence="2">Blood</tissue>
    </source>
</reference>
<organism evidence="2 3">
    <name type="scientific">Cirrhinus mrigala</name>
    <name type="common">Mrigala</name>
    <dbReference type="NCBI Taxonomy" id="683832"/>
    <lineage>
        <taxon>Eukaryota</taxon>
        <taxon>Metazoa</taxon>
        <taxon>Chordata</taxon>
        <taxon>Craniata</taxon>
        <taxon>Vertebrata</taxon>
        <taxon>Euteleostomi</taxon>
        <taxon>Actinopterygii</taxon>
        <taxon>Neopterygii</taxon>
        <taxon>Teleostei</taxon>
        <taxon>Ostariophysi</taxon>
        <taxon>Cypriniformes</taxon>
        <taxon>Cyprinidae</taxon>
        <taxon>Labeoninae</taxon>
        <taxon>Labeonini</taxon>
        <taxon>Cirrhinus</taxon>
    </lineage>
</organism>
<gene>
    <name evidence="2" type="ORF">M9458_052418</name>
</gene>
<keyword evidence="3" id="KW-1185">Reference proteome</keyword>
<evidence type="ECO:0000313" key="3">
    <source>
        <dbReference type="Proteomes" id="UP001529510"/>
    </source>
</evidence>